<dbReference type="Proteomes" id="UP000076567">
    <property type="component" value="Unassembled WGS sequence"/>
</dbReference>
<dbReference type="EMBL" id="LRFC01000039">
    <property type="protein sequence ID" value="KZE63400.1"/>
    <property type="molecule type" value="Genomic_DNA"/>
</dbReference>
<dbReference type="InterPro" id="IPR057174">
    <property type="entry name" value="DUF7852"/>
</dbReference>
<keyword evidence="4" id="KW-1185">Reference proteome</keyword>
<gene>
    <name evidence="3" type="ORF">AWM68_15405</name>
</gene>
<dbReference type="OrthoDB" id="2381017at2"/>
<proteinExistence type="predicted"/>
<feature type="domain" description="DUF7852" evidence="2">
    <location>
        <begin position="32"/>
        <end position="110"/>
    </location>
</feature>
<name>A0A163PEG0_9BACL</name>
<dbReference type="AlphaFoldDB" id="A0A163PEG0"/>
<comment type="caution">
    <text evidence="3">The sequence shown here is derived from an EMBL/GenBank/DDBJ whole genome shotgun (WGS) entry which is preliminary data.</text>
</comment>
<organism evidence="3 4">
    <name type="scientific">Fictibacillus phosphorivorans</name>
    <dbReference type="NCBI Taxonomy" id="1221500"/>
    <lineage>
        <taxon>Bacteria</taxon>
        <taxon>Bacillati</taxon>
        <taxon>Bacillota</taxon>
        <taxon>Bacilli</taxon>
        <taxon>Bacillales</taxon>
        <taxon>Fictibacillaceae</taxon>
        <taxon>Fictibacillus</taxon>
    </lineage>
</organism>
<dbReference type="NCBIfam" id="NF045794">
    <property type="entry name" value="CsxC_fam"/>
    <property type="match status" value="1"/>
</dbReference>
<dbReference type="RefSeq" id="WP_066245920.1">
    <property type="nucleotide sequence ID" value="NZ_LRFC01000039.1"/>
</dbReference>
<dbReference type="InterPro" id="IPR054845">
    <property type="entry name" value="Exosporium_prot_C"/>
</dbReference>
<evidence type="ECO:0000313" key="4">
    <source>
        <dbReference type="Proteomes" id="UP000076567"/>
    </source>
</evidence>
<protein>
    <recommendedName>
        <fullName evidence="2">DUF7852 domain-containing protein</fullName>
    </recommendedName>
</protein>
<sequence>MSVNPFPRTTSTETCDATNVTPTPIPAGTPIIKVPVVLQEIQVQIPMHAEIDFPAGQSVLEVKTIGKKTFVTQCKLLNRPPAPGTDPNTFIGKVFLSGFVRKNIQYAANPTVDAQGEILSPINSLTVEVPWSCVARVEGFLNLPVGPFTDERADFGYLISQPLPNNMNFAAKDRLEGTDLSQFHQISTQFFNEMPFCELIQADIIEIDESLDRVPLTGGTGSQAIVGEGTFTRLSEKMVLDLTLKLLQNQQVRVASLGPVVDL</sequence>
<evidence type="ECO:0000259" key="2">
    <source>
        <dbReference type="Pfam" id="PF25250"/>
    </source>
</evidence>
<dbReference type="Pfam" id="PF25250">
    <property type="entry name" value="DUF7852"/>
    <property type="match status" value="1"/>
</dbReference>
<feature type="region of interest" description="Disordered" evidence="1">
    <location>
        <begin position="1"/>
        <end position="22"/>
    </location>
</feature>
<reference evidence="4" key="1">
    <citation type="submission" date="2016-01" db="EMBL/GenBank/DDBJ databases">
        <title>Draft genome of Chromobacterium sp. F49.</title>
        <authorList>
            <person name="Hong K.W."/>
        </authorList>
    </citation>
    <scope>NUCLEOTIDE SEQUENCE [LARGE SCALE GENOMIC DNA]</scope>
    <source>
        <strain evidence="4">P7IIIA</strain>
    </source>
</reference>
<evidence type="ECO:0000313" key="3">
    <source>
        <dbReference type="EMBL" id="KZE63400.1"/>
    </source>
</evidence>
<accession>A0A163PEG0</accession>
<evidence type="ECO:0000256" key="1">
    <source>
        <dbReference type="SAM" id="MobiDB-lite"/>
    </source>
</evidence>
<feature type="compositionally biased region" description="Polar residues" evidence="1">
    <location>
        <begin position="1"/>
        <end position="20"/>
    </location>
</feature>